<dbReference type="EMBL" id="ATLK01000001">
    <property type="protein sequence ID" value="KFF31177.1"/>
    <property type="molecule type" value="Genomic_DNA"/>
</dbReference>
<evidence type="ECO:0000256" key="1">
    <source>
        <dbReference type="ARBA" id="ARBA00023015"/>
    </source>
</evidence>
<keyword evidence="2 4" id="KW-0238">DNA-binding</keyword>
<dbReference type="PRINTS" id="PR00455">
    <property type="entry name" value="HTHTETR"/>
</dbReference>
<dbReference type="Gene3D" id="1.10.357.10">
    <property type="entry name" value="Tetracycline Repressor, domain 2"/>
    <property type="match status" value="1"/>
</dbReference>
<dbReference type="RefSeq" id="WP_044086676.1">
    <property type="nucleotide sequence ID" value="NZ_ATLK01000001.1"/>
</dbReference>
<proteinExistence type="predicted"/>
<dbReference type="AlphaFoldDB" id="A0A080N2H4"/>
<evidence type="ECO:0000256" key="4">
    <source>
        <dbReference type="PROSITE-ProRule" id="PRU00335"/>
    </source>
</evidence>
<accession>A0A080N2H4</accession>
<dbReference type="SUPFAM" id="SSF46689">
    <property type="entry name" value="Homeodomain-like"/>
    <property type="match status" value="1"/>
</dbReference>
<dbReference type="InterPro" id="IPR023772">
    <property type="entry name" value="DNA-bd_HTH_TetR-type_CS"/>
</dbReference>
<dbReference type="eggNOG" id="COG1309">
    <property type="taxonomic scope" value="Bacteria"/>
</dbReference>
<comment type="caution">
    <text evidence="6">The sequence shown here is derived from an EMBL/GenBank/DDBJ whole genome shotgun (WGS) entry which is preliminary data.</text>
</comment>
<feature type="domain" description="HTH tetR-type" evidence="5">
    <location>
        <begin position="5"/>
        <end position="65"/>
    </location>
</feature>
<reference evidence="6 7" key="1">
    <citation type="journal article" date="2014" name="Appl. Environ. Microbiol.">
        <title>Genomic encyclopedia of type strains of the genus Bifidobacterium.</title>
        <authorList>
            <person name="Milani C."/>
            <person name="Lugli G.A."/>
            <person name="Duranti S."/>
            <person name="Turroni F."/>
            <person name="Bottacini F."/>
            <person name="Mangifesta M."/>
            <person name="Sanchez B."/>
            <person name="Viappiani A."/>
            <person name="Mancabelli L."/>
            <person name="Taminiau B."/>
            <person name="Delcenserie V."/>
            <person name="Barrangou R."/>
            <person name="Margolles A."/>
            <person name="van Sinderen D."/>
            <person name="Ventura M."/>
        </authorList>
    </citation>
    <scope>NUCLEOTIDE SEQUENCE [LARGE SCALE GENOMIC DNA]</scope>
    <source>
        <strain evidence="6 7">DSM 19703</strain>
    </source>
</reference>
<gene>
    <name evidence="6" type="ORF">BBOMB_0513</name>
</gene>
<dbReference type="InterPro" id="IPR009057">
    <property type="entry name" value="Homeodomain-like_sf"/>
</dbReference>
<dbReference type="PANTHER" id="PTHR30055">
    <property type="entry name" value="HTH-TYPE TRANSCRIPTIONAL REGULATOR RUTR"/>
    <property type="match status" value="1"/>
</dbReference>
<dbReference type="InterPro" id="IPR050109">
    <property type="entry name" value="HTH-type_TetR-like_transc_reg"/>
</dbReference>
<keyword evidence="3" id="KW-0804">Transcription</keyword>
<protein>
    <submittedName>
        <fullName evidence="6">Transcriptional regulator</fullName>
    </submittedName>
</protein>
<dbReference type="GO" id="GO:0003700">
    <property type="term" value="F:DNA-binding transcription factor activity"/>
    <property type="evidence" value="ECO:0007669"/>
    <property type="project" value="TreeGrafter"/>
</dbReference>
<dbReference type="GO" id="GO:0000976">
    <property type="term" value="F:transcription cis-regulatory region binding"/>
    <property type="evidence" value="ECO:0007669"/>
    <property type="project" value="TreeGrafter"/>
</dbReference>
<dbReference type="InterPro" id="IPR001647">
    <property type="entry name" value="HTH_TetR"/>
</dbReference>
<evidence type="ECO:0000259" key="5">
    <source>
        <dbReference type="PROSITE" id="PS50977"/>
    </source>
</evidence>
<keyword evidence="7" id="KW-1185">Reference proteome</keyword>
<name>A0A080N2H4_9BIFI</name>
<dbReference type="Pfam" id="PF00440">
    <property type="entry name" value="TetR_N"/>
    <property type="match status" value="1"/>
</dbReference>
<keyword evidence="1" id="KW-0805">Transcription regulation</keyword>
<evidence type="ECO:0000256" key="3">
    <source>
        <dbReference type="ARBA" id="ARBA00023163"/>
    </source>
</evidence>
<sequence>MSPVSDSGRRLLAETVKAIKQHGYRRISLRDIASAAGLTTGALYRHFPAKEDLLIQAGYVVSADIAERILPDSPECENAFDELLHVGVGLLSLTQTEPNLVDFFFYGPLYAKAAKEDDGGKQPEFLSRIRAIIERASRQNENAADPDLLFIQVWSFIQGYSSLVSHGVVKYDERSLGITLHDFLGIKRY</sequence>
<dbReference type="PROSITE" id="PS01081">
    <property type="entry name" value="HTH_TETR_1"/>
    <property type="match status" value="1"/>
</dbReference>
<dbReference type="PANTHER" id="PTHR30055:SF234">
    <property type="entry name" value="HTH-TYPE TRANSCRIPTIONAL REGULATOR BETI"/>
    <property type="match status" value="1"/>
</dbReference>
<dbReference type="PROSITE" id="PS50977">
    <property type="entry name" value="HTH_TETR_2"/>
    <property type="match status" value="1"/>
</dbReference>
<evidence type="ECO:0000256" key="2">
    <source>
        <dbReference type="ARBA" id="ARBA00023125"/>
    </source>
</evidence>
<evidence type="ECO:0000313" key="7">
    <source>
        <dbReference type="Proteomes" id="UP000028730"/>
    </source>
</evidence>
<organism evidence="6 7">
    <name type="scientific">Bifidobacterium bombi DSM 19703</name>
    <dbReference type="NCBI Taxonomy" id="1341695"/>
    <lineage>
        <taxon>Bacteria</taxon>
        <taxon>Bacillati</taxon>
        <taxon>Actinomycetota</taxon>
        <taxon>Actinomycetes</taxon>
        <taxon>Bifidobacteriales</taxon>
        <taxon>Bifidobacteriaceae</taxon>
        <taxon>Bifidobacterium</taxon>
    </lineage>
</organism>
<feature type="DNA-binding region" description="H-T-H motif" evidence="4">
    <location>
        <begin position="28"/>
        <end position="47"/>
    </location>
</feature>
<evidence type="ECO:0000313" key="6">
    <source>
        <dbReference type="EMBL" id="KFF31177.1"/>
    </source>
</evidence>
<dbReference type="Proteomes" id="UP000028730">
    <property type="component" value="Unassembled WGS sequence"/>
</dbReference>
<dbReference type="STRING" id="1341695.BBOMB_0513"/>